<organism evidence="1 2">
    <name type="scientific">Leptosia nina</name>
    <dbReference type="NCBI Taxonomy" id="320188"/>
    <lineage>
        <taxon>Eukaryota</taxon>
        <taxon>Metazoa</taxon>
        <taxon>Ecdysozoa</taxon>
        <taxon>Arthropoda</taxon>
        <taxon>Hexapoda</taxon>
        <taxon>Insecta</taxon>
        <taxon>Pterygota</taxon>
        <taxon>Neoptera</taxon>
        <taxon>Endopterygota</taxon>
        <taxon>Lepidoptera</taxon>
        <taxon>Glossata</taxon>
        <taxon>Ditrysia</taxon>
        <taxon>Papilionoidea</taxon>
        <taxon>Pieridae</taxon>
        <taxon>Pierinae</taxon>
        <taxon>Leptosia</taxon>
    </lineage>
</organism>
<sequence>MEHDIVNTKFKENRVSSAYAEIYLDDDYCSKKYLPSEPVSKIGKGKRNRRETIKQKEGIIGDWISPSDLLIGIIDLKPPFTSKINRGKTHEGILHIGNTVLEHERARFLKSLSDLIRENNSSWQHILKHEKEAVVKRVKQIYENIFKQKSKIMTDEIARFYEETLEELEEHLKSEIQPVLKSAHANIISTLNNDIKQKLRKEKRKLEDVLRKRLLSEVKKIDTYYNLLYRNELSRNENIICEALHERNNAIQAFLKLVEAEKFTTSMYVMSLERKKCKIKKMLLRRHHNAETLEKLSQLREKKDIADSLREREVNFSKLNEEWEEKIKKVLQLFLKFISFSLKLLPEQSTFLLDFEKMVILQLNEIQKDHEHAPSILIDETELINTFKFTQHEQEEYECDKEPFILIGDLSDPIPPRYGSRETLESNVELPFIRLQRQYMYAKCYEYKEIKKFLKSQICRCHKMPSPSPSKSAIDEDKVPIEEIHIPPVETVSSDELLLCEDFKRLNECPARKCTEMIKTDSFPLLPSYMDFSEDNYRRVTAILNKTPDGKVTPEMVQPKEVVYRELPFSVTKERSRNVETQYSSQETINEELNVPCTCTCNEPDVAKGIDSITKWRAVSNDMNIALNKRKISLQRLMQERPNLLQLFTEENYDYKIGKLIIP</sequence>
<gene>
    <name evidence="1" type="ORF">LNINA_LOCUS10847</name>
</gene>
<dbReference type="EMBL" id="CAVLEF010000132">
    <property type="protein sequence ID" value="CAK1551736.1"/>
    <property type="molecule type" value="Genomic_DNA"/>
</dbReference>
<protein>
    <submittedName>
        <fullName evidence="1">Uncharacterized protein</fullName>
    </submittedName>
</protein>
<reference evidence="1 2" key="1">
    <citation type="submission" date="2023-11" db="EMBL/GenBank/DDBJ databases">
        <authorList>
            <person name="Okamura Y."/>
        </authorList>
    </citation>
    <scope>NUCLEOTIDE SEQUENCE [LARGE SCALE GENOMIC DNA]</scope>
</reference>
<name>A0AAV1JS81_9NEOP</name>
<accession>A0AAV1JS81</accession>
<comment type="caution">
    <text evidence="1">The sequence shown here is derived from an EMBL/GenBank/DDBJ whole genome shotgun (WGS) entry which is preliminary data.</text>
</comment>
<evidence type="ECO:0000313" key="1">
    <source>
        <dbReference type="EMBL" id="CAK1551736.1"/>
    </source>
</evidence>
<keyword evidence="2" id="KW-1185">Reference proteome</keyword>
<proteinExistence type="predicted"/>
<dbReference type="AlphaFoldDB" id="A0AAV1JS81"/>
<dbReference type="Proteomes" id="UP001497472">
    <property type="component" value="Unassembled WGS sequence"/>
</dbReference>
<evidence type="ECO:0000313" key="2">
    <source>
        <dbReference type="Proteomes" id="UP001497472"/>
    </source>
</evidence>